<name>A0A9D9HTQ0_9BACT</name>
<dbReference type="PANTHER" id="PTHR33734:SF22">
    <property type="entry name" value="MEMBRANE-BOUND LYTIC MUREIN TRANSGLYCOSYLASE D"/>
    <property type="match status" value="1"/>
</dbReference>
<dbReference type="PROSITE" id="PS51782">
    <property type="entry name" value="LYSM"/>
    <property type="match status" value="2"/>
</dbReference>
<dbReference type="InterPro" id="IPR018392">
    <property type="entry name" value="LysM"/>
</dbReference>
<dbReference type="SUPFAM" id="SSF53822">
    <property type="entry name" value="Periplasmic binding protein-like I"/>
    <property type="match status" value="1"/>
</dbReference>
<dbReference type="CDD" id="cd00118">
    <property type="entry name" value="LysM"/>
    <property type="match status" value="2"/>
</dbReference>
<feature type="domain" description="LysM" evidence="3">
    <location>
        <begin position="100"/>
        <end position="143"/>
    </location>
</feature>
<dbReference type="GO" id="GO:0008932">
    <property type="term" value="F:lytic endotransglycosylase activity"/>
    <property type="evidence" value="ECO:0007669"/>
    <property type="project" value="TreeGrafter"/>
</dbReference>
<keyword evidence="2" id="KW-0732">Signal</keyword>
<evidence type="ECO:0000259" key="3">
    <source>
        <dbReference type="PROSITE" id="PS51782"/>
    </source>
</evidence>
<evidence type="ECO:0000313" key="5">
    <source>
        <dbReference type="Proteomes" id="UP000823641"/>
    </source>
</evidence>
<dbReference type="Pfam" id="PF01476">
    <property type="entry name" value="LysM"/>
    <property type="match status" value="2"/>
</dbReference>
<organism evidence="4 5">
    <name type="scientific">Candidatus Gallipaludibacter merdavium</name>
    <dbReference type="NCBI Taxonomy" id="2840839"/>
    <lineage>
        <taxon>Bacteria</taxon>
        <taxon>Pseudomonadati</taxon>
        <taxon>Bacteroidota</taxon>
        <taxon>Bacteroidia</taxon>
        <taxon>Bacteroidales</taxon>
        <taxon>Candidatus Gallipaludibacter</taxon>
    </lineage>
</organism>
<protein>
    <submittedName>
        <fullName evidence="4">LysM peptidoglycan-binding domain-containing protein</fullName>
    </submittedName>
</protein>
<dbReference type="InterPro" id="IPR028082">
    <property type="entry name" value="Peripla_BP_I"/>
</dbReference>
<feature type="domain" description="LysM" evidence="3">
    <location>
        <begin position="39"/>
        <end position="82"/>
    </location>
</feature>
<dbReference type="Gene3D" id="3.10.350.10">
    <property type="entry name" value="LysM domain"/>
    <property type="match status" value="2"/>
</dbReference>
<reference evidence="4" key="2">
    <citation type="journal article" date="2021" name="PeerJ">
        <title>Extensive microbial diversity within the chicken gut microbiome revealed by metagenomics and culture.</title>
        <authorList>
            <person name="Gilroy R."/>
            <person name="Ravi A."/>
            <person name="Getino M."/>
            <person name="Pursley I."/>
            <person name="Horton D.L."/>
            <person name="Alikhan N.F."/>
            <person name="Baker D."/>
            <person name="Gharbi K."/>
            <person name="Hall N."/>
            <person name="Watson M."/>
            <person name="Adriaenssens E.M."/>
            <person name="Foster-Nyarko E."/>
            <person name="Jarju S."/>
            <person name="Secka A."/>
            <person name="Antonio M."/>
            <person name="Oren A."/>
            <person name="Chaudhuri R.R."/>
            <person name="La Ragione R."/>
            <person name="Hildebrand F."/>
            <person name="Pallen M.J."/>
        </authorList>
    </citation>
    <scope>NUCLEOTIDE SEQUENCE</scope>
    <source>
        <strain evidence="4">G3-3990</strain>
    </source>
</reference>
<dbReference type="Proteomes" id="UP000823641">
    <property type="component" value="Unassembled WGS sequence"/>
</dbReference>
<sequence length="555" mass="62924">MNKIFKTFFISLLVSASTCMFAQETSVQPTTLIEEVEYEIYEVQKSEGWYRISKKFNISQTELKQANPDKVGGLKLGDKLRIPIKPTPKTTTEKPQDNYIRHKLQPKETLYGLSKRYGVSIDEIVKLNPETSKRMAIGTELIIPVIAQTPAPATVENATAPQKVEAEEPLTSDAKSTSQSLPQQNTEVISTLPAIETASQDSIQMIPGELPIRIAFLLPFMLDTPTQDASADKFIEFYEGALLALEDAKKQGVNIEVHAFDIEKNDIKVQMILNRPEMKLMDAIIGPAYPTQVEYASTFAFDNKINTFIPFTSEVPALQINPYLYQFNTPVEYEAASITRAVLAVKSSPTVIMLNTPEATTDNCLQLKDIFKSKNVKVKEITVTAENKDSLVNYFQTNGNYLVFFNNDRYKQISPYIEVLNRINNLNIELIGAYNWVGYKEEIHLPFYYASLFVPDSKRWKQKEYTRSFERYFGHPLSTDFPRYDMLGYDITSMVLNGLNQYGPGGLQQEMPNYRYNGVQSSIQFIRKNPMGGCTNSVLTVLRYANGRTTEIEVK</sequence>
<feature type="signal peptide" evidence="2">
    <location>
        <begin position="1"/>
        <end position="22"/>
    </location>
</feature>
<dbReference type="Gene3D" id="3.40.50.2300">
    <property type="match status" value="2"/>
</dbReference>
<proteinExistence type="predicted"/>
<evidence type="ECO:0000256" key="1">
    <source>
        <dbReference type="SAM" id="MobiDB-lite"/>
    </source>
</evidence>
<feature type="chain" id="PRO_5038361834" evidence="2">
    <location>
        <begin position="23"/>
        <end position="555"/>
    </location>
</feature>
<dbReference type="SMART" id="SM00257">
    <property type="entry name" value="LysM"/>
    <property type="match status" value="2"/>
</dbReference>
<dbReference type="SUPFAM" id="SSF54106">
    <property type="entry name" value="LysM domain"/>
    <property type="match status" value="2"/>
</dbReference>
<dbReference type="AlphaFoldDB" id="A0A9D9HTQ0"/>
<accession>A0A9D9HTQ0</accession>
<evidence type="ECO:0000256" key="2">
    <source>
        <dbReference type="SAM" id="SignalP"/>
    </source>
</evidence>
<dbReference type="PANTHER" id="PTHR33734">
    <property type="entry name" value="LYSM DOMAIN-CONTAINING GPI-ANCHORED PROTEIN 2"/>
    <property type="match status" value="1"/>
</dbReference>
<feature type="compositionally biased region" description="Polar residues" evidence="1">
    <location>
        <begin position="173"/>
        <end position="185"/>
    </location>
</feature>
<dbReference type="EMBL" id="JADIMG010000055">
    <property type="protein sequence ID" value="MBO8459762.1"/>
    <property type="molecule type" value="Genomic_DNA"/>
</dbReference>
<dbReference type="InterPro" id="IPR036779">
    <property type="entry name" value="LysM_dom_sf"/>
</dbReference>
<reference evidence="4" key="1">
    <citation type="submission" date="2020-10" db="EMBL/GenBank/DDBJ databases">
        <authorList>
            <person name="Gilroy R."/>
        </authorList>
    </citation>
    <scope>NUCLEOTIDE SEQUENCE</scope>
    <source>
        <strain evidence="4">G3-3990</strain>
    </source>
</reference>
<gene>
    <name evidence="4" type="ORF">IAA73_05440</name>
</gene>
<evidence type="ECO:0000313" key="4">
    <source>
        <dbReference type="EMBL" id="MBO8459762.1"/>
    </source>
</evidence>
<feature type="region of interest" description="Disordered" evidence="1">
    <location>
        <begin position="154"/>
        <end position="185"/>
    </location>
</feature>
<comment type="caution">
    <text evidence="4">The sequence shown here is derived from an EMBL/GenBank/DDBJ whole genome shotgun (WGS) entry which is preliminary data.</text>
</comment>